<dbReference type="Proteomes" id="UP000050961">
    <property type="component" value="Unassembled WGS sequence"/>
</dbReference>
<evidence type="ECO:0000313" key="1">
    <source>
        <dbReference type="EMBL" id="KRN07429.1"/>
    </source>
</evidence>
<dbReference type="PATRIC" id="fig|1423806.3.peg.2349"/>
<accession>A0A0R2E0Q3</accession>
<protein>
    <submittedName>
        <fullName evidence="1">Uncharacterized protein</fullName>
    </submittedName>
</protein>
<dbReference type="EMBL" id="AYZF01000003">
    <property type="protein sequence ID" value="KRN07429.1"/>
    <property type="molecule type" value="Genomic_DNA"/>
</dbReference>
<evidence type="ECO:0000313" key="2">
    <source>
        <dbReference type="Proteomes" id="UP000050961"/>
    </source>
</evidence>
<organism evidence="1 2">
    <name type="scientific">Liquorilactobacillus sucicola DSM 21376 = JCM 15457</name>
    <dbReference type="NCBI Taxonomy" id="1423806"/>
    <lineage>
        <taxon>Bacteria</taxon>
        <taxon>Bacillati</taxon>
        <taxon>Bacillota</taxon>
        <taxon>Bacilli</taxon>
        <taxon>Lactobacillales</taxon>
        <taxon>Lactobacillaceae</taxon>
        <taxon>Liquorilactobacillus</taxon>
    </lineage>
</organism>
<gene>
    <name evidence="1" type="ORF">FD15_GL002297</name>
</gene>
<comment type="caution">
    <text evidence="1">The sequence shown here is derived from an EMBL/GenBank/DDBJ whole genome shotgun (WGS) entry which is preliminary data.</text>
</comment>
<dbReference type="AlphaFoldDB" id="A0A0R2E0Q3"/>
<reference evidence="1 2" key="1">
    <citation type="journal article" date="2015" name="Genome Announc.">
        <title>Expanding the biotechnology potential of lactobacilli through comparative genomics of 213 strains and associated genera.</title>
        <authorList>
            <person name="Sun Z."/>
            <person name="Harris H.M."/>
            <person name="McCann A."/>
            <person name="Guo C."/>
            <person name="Argimon S."/>
            <person name="Zhang W."/>
            <person name="Yang X."/>
            <person name="Jeffery I.B."/>
            <person name="Cooney J.C."/>
            <person name="Kagawa T.F."/>
            <person name="Liu W."/>
            <person name="Song Y."/>
            <person name="Salvetti E."/>
            <person name="Wrobel A."/>
            <person name="Rasinkangas P."/>
            <person name="Parkhill J."/>
            <person name="Rea M.C."/>
            <person name="O'Sullivan O."/>
            <person name="Ritari J."/>
            <person name="Douillard F.P."/>
            <person name="Paul Ross R."/>
            <person name="Yang R."/>
            <person name="Briner A.E."/>
            <person name="Felis G.E."/>
            <person name="de Vos W.M."/>
            <person name="Barrangou R."/>
            <person name="Klaenhammer T.R."/>
            <person name="Caufield P.W."/>
            <person name="Cui Y."/>
            <person name="Zhang H."/>
            <person name="O'Toole P.W."/>
        </authorList>
    </citation>
    <scope>NUCLEOTIDE SEQUENCE [LARGE SCALE GENOMIC DNA]</scope>
    <source>
        <strain evidence="1 2">DSM 21376</strain>
    </source>
</reference>
<proteinExistence type="predicted"/>
<name>A0A0R2E0Q3_9LACO</name>
<sequence>MTTRQKEIDPDEEYKEILKQVVVYQTIDVKKCSKVLDEKYSRIVLHKLKKEYTPRETICDFADHIFIEFSGIQHNETKNVNCYLIELWSIYKSYMKDSSFSVRRQQATFEYFKAYFSNQFIVRWYNPRVEGIQTGRKLLVQNLPDLQEQAESLNVKVVRNRKEQQKVQK</sequence>
<keyword evidence="2" id="KW-1185">Reference proteome</keyword>